<accession>A0A0L8I1F0</accession>
<dbReference type="AlphaFoldDB" id="A0A0L8I1F0"/>
<name>A0A0L8I1F0_OCTBM</name>
<sequence length="81" mass="9918">MMKTELKLIWGEKMRFINQERKQNMNDDDDDRQKYFAEARMRKQARIGKMTKEKELDLLNINQRIKKEVIGYYYHVGNIYG</sequence>
<dbReference type="EMBL" id="KQ416777">
    <property type="protein sequence ID" value="KOF95251.1"/>
    <property type="molecule type" value="Genomic_DNA"/>
</dbReference>
<gene>
    <name evidence="1" type="ORF">OCBIM_22039008mg</name>
</gene>
<evidence type="ECO:0000313" key="1">
    <source>
        <dbReference type="EMBL" id="KOF95251.1"/>
    </source>
</evidence>
<organism evidence="1">
    <name type="scientific">Octopus bimaculoides</name>
    <name type="common">California two-spotted octopus</name>
    <dbReference type="NCBI Taxonomy" id="37653"/>
    <lineage>
        <taxon>Eukaryota</taxon>
        <taxon>Metazoa</taxon>
        <taxon>Spiralia</taxon>
        <taxon>Lophotrochozoa</taxon>
        <taxon>Mollusca</taxon>
        <taxon>Cephalopoda</taxon>
        <taxon>Coleoidea</taxon>
        <taxon>Octopodiformes</taxon>
        <taxon>Octopoda</taxon>
        <taxon>Incirrata</taxon>
        <taxon>Octopodidae</taxon>
        <taxon>Octopus</taxon>
    </lineage>
</organism>
<reference evidence="1" key="1">
    <citation type="submission" date="2015-07" db="EMBL/GenBank/DDBJ databases">
        <title>MeaNS - Measles Nucleotide Surveillance Program.</title>
        <authorList>
            <person name="Tran T."/>
            <person name="Druce J."/>
        </authorList>
    </citation>
    <scope>NUCLEOTIDE SEQUENCE</scope>
    <source>
        <strain evidence="1">UCB-OBI-ISO-001</strain>
        <tissue evidence="1">Gonad</tissue>
    </source>
</reference>
<protein>
    <submittedName>
        <fullName evidence="1">Uncharacterized protein</fullName>
    </submittedName>
</protein>
<proteinExistence type="predicted"/>